<accession>A0ABT4BSG5</accession>
<organism evidence="4 5">
    <name type="scientific">Caproiciproducens galactitolivorans</name>
    <dbReference type="NCBI Taxonomy" id="642589"/>
    <lineage>
        <taxon>Bacteria</taxon>
        <taxon>Bacillati</taxon>
        <taxon>Bacillota</taxon>
        <taxon>Clostridia</taxon>
        <taxon>Eubacteriales</taxon>
        <taxon>Acutalibacteraceae</taxon>
        <taxon>Caproiciproducens</taxon>
    </lineage>
</organism>
<dbReference type="Gene3D" id="2.40.50.100">
    <property type="match status" value="1"/>
</dbReference>
<dbReference type="InterPro" id="IPR050465">
    <property type="entry name" value="UPF0194_transport"/>
</dbReference>
<reference evidence="4 5" key="1">
    <citation type="submission" date="2022-11" db="EMBL/GenBank/DDBJ databases">
        <authorList>
            <person name="Caiyu Z."/>
        </authorList>
    </citation>
    <scope>NUCLEOTIDE SEQUENCE [LARGE SCALE GENOMIC DNA]</scope>
    <source>
        <strain evidence="4 5">YR-4</strain>
    </source>
</reference>
<keyword evidence="2" id="KW-0175">Coiled coil</keyword>
<proteinExistence type="predicted"/>
<keyword evidence="5" id="KW-1185">Reference proteome</keyword>
<dbReference type="Gene3D" id="2.40.30.170">
    <property type="match status" value="1"/>
</dbReference>
<evidence type="ECO:0000256" key="2">
    <source>
        <dbReference type="ARBA" id="ARBA00023054"/>
    </source>
</evidence>
<evidence type="ECO:0000313" key="4">
    <source>
        <dbReference type="EMBL" id="MCY1713260.1"/>
    </source>
</evidence>
<evidence type="ECO:0000256" key="1">
    <source>
        <dbReference type="ARBA" id="ARBA00004196"/>
    </source>
</evidence>
<dbReference type="Pfam" id="PF25967">
    <property type="entry name" value="RND-MFP_C"/>
    <property type="match status" value="1"/>
</dbReference>
<dbReference type="EMBL" id="JAPOHA010000002">
    <property type="protein sequence ID" value="MCY1713260.1"/>
    <property type="molecule type" value="Genomic_DNA"/>
</dbReference>
<name>A0ABT4BSG5_9FIRM</name>
<dbReference type="InterPro" id="IPR011053">
    <property type="entry name" value="Single_hybrid_motif"/>
</dbReference>
<dbReference type="SUPFAM" id="SSF51230">
    <property type="entry name" value="Single hybrid motif"/>
    <property type="match status" value="1"/>
</dbReference>
<dbReference type="PANTHER" id="PTHR32347">
    <property type="entry name" value="EFFLUX SYSTEM COMPONENT YKNX-RELATED"/>
    <property type="match status" value="1"/>
</dbReference>
<dbReference type="RefSeq" id="WP_268057257.1">
    <property type="nucleotide sequence ID" value="NZ_JAPOHA010000002.1"/>
</dbReference>
<dbReference type="InterPro" id="IPR058627">
    <property type="entry name" value="MdtA-like_C"/>
</dbReference>
<gene>
    <name evidence="4" type="ORF">OUY18_03180</name>
</gene>
<evidence type="ECO:0000259" key="3">
    <source>
        <dbReference type="Pfam" id="PF25967"/>
    </source>
</evidence>
<comment type="caution">
    <text evidence="4">The sequence shown here is derived from an EMBL/GenBank/DDBJ whole genome shotgun (WGS) entry which is preliminary data.</text>
</comment>
<sequence length="322" mass="33941">MKRNVMLIAFTALILISILAWGEISRNSAIQVSVVKVNPLTVEDSVICSGRVERVSDHSVCSPYTAFISRILVKTGDTVSVGQPLMEVLTSENGVTGTEEGFGEGSGYAGDFQQSRTKTQTIASPYAGEITSLTAAGQSYIRTGSPVAVISDSPVKLQVRLSVDEAQISDVKIGQKAIITGVGFKNTAYTGVVRKISSDAKQVVSKNGEATVVEVIVSVDKTGGEIKPGYTAKAKIITSENSGVLIAPYEAVRADKDGNEYVFKLCGKQAVKTPVVTSREFDKGFEITSGISKNDEIINNPDSVSNGSYVVPSKKGTVSSGG</sequence>
<evidence type="ECO:0000313" key="5">
    <source>
        <dbReference type="Proteomes" id="UP001082703"/>
    </source>
</evidence>
<feature type="domain" description="Multidrug resistance protein MdtA-like C-terminal permuted SH3" evidence="3">
    <location>
        <begin position="244"/>
        <end position="298"/>
    </location>
</feature>
<dbReference type="Gene3D" id="2.40.420.20">
    <property type="match status" value="1"/>
</dbReference>
<comment type="subcellular location">
    <subcellularLocation>
        <location evidence="1">Cell envelope</location>
    </subcellularLocation>
</comment>
<dbReference type="Proteomes" id="UP001082703">
    <property type="component" value="Unassembled WGS sequence"/>
</dbReference>
<protein>
    <submittedName>
        <fullName evidence="4">HlyD family efflux transporter periplasmic adaptor subunit</fullName>
    </submittedName>
</protein>